<evidence type="ECO:0000313" key="3">
    <source>
        <dbReference type="Proteomes" id="UP001165063"/>
    </source>
</evidence>
<dbReference type="AlphaFoldDB" id="A0A9W7DKQ5"/>
<organism evidence="2 3">
    <name type="scientific">Ambrosiozyma monospora</name>
    <name type="common">Yeast</name>
    <name type="synonym">Endomycopsis monosporus</name>
    <dbReference type="NCBI Taxonomy" id="43982"/>
    <lineage>
        <taxon>Eukaryota</taxon>
        <taxon>Fungi</taxon>
        <taxon>Dikarya</taxon>
        <taxon>Ascomycota</taxon>
        <taxon>Saccharomycotina</taxon>
        <taxon>Pichiomycetes</taxon>
        <taxon>Pichiales</taxon>
        <taxon>Pichiaceae</taxon>
        <taxon>Ambrosiozyma</taxon>
    </lineage>
</organism>
<name>A0A9W7DKQ5_AMBMO</name>
<keyword evidence="3" id="KW-1185">Reference proteome</keyword>
<sequence length="494" mass="54604">MTGGAANYMKKYWDEEQAAGITLCRNMQLNVLVDTPRYLALDRSLASLQVKFEVPLSSCNPDDLSFHGMSTKLGFFELESVELSLIQTFKVAVNSEAIEPFEDSEETQLFKVRYPLKPSFDVKDFQIDEQKRVYYKITTLGEFIKDKTSILDSMKVPVVNNARLGDFFSCHNTIKLVFTIGTGEPQDRKQVQQYTSKRFEFTSPKSAFTFSSSSRFCGGFYTPRSSNTPRSSTSGESQAATSTSSPPSSNDIKFKTDMYSIKQTDTLTSTPTSSFNADTSPYVNMYGKSLISGPPPLPAALGTSNISYSGSLNSPPYSPQSIDHQHHYPSPARYYKKTFVQRIRSSSTGGEDETEELPIPTTNDGSQDPLHEDDHKTAIKSAKTNNNDKSDKSQQANGLAGTAAVAAAFLFSSLADQHDVFGYHGDSSYYQDGCFDMGNRITDGVIKCHTEFEMDLNGASHGFFGLSGNTDTSNLFGDSEIGRILNPNEWFNNN</sequence>
<feature type="region of interest" description="Disordered" evidence="1">
    <location>
        <begin position="222"/>
        <end position="253"/>
    </location>
</feature>
<reference evidence="2" key="1">
    <citation type="submission" date="2023-04" db="EMBL/GenBank/DDBJ databases">
        <title>Ambrosiozyma monospora NBRC 1965.</title>
        <authorList>
            <person name="Ichikawa N."/>
            <person name="Sato H."/>
            <person name="Tonouchi N."/>
        </authorList>
    </citation>
    <scope>NUCLEOTIDE SEQUENCE</scope>
    <source>
        <strain evidence="2">NBRC 1965</strain>
    </source>
</reference>
<feature type="region of interest" description="Disordered" evidence="1">
    <location>
        <begin position="343"/>
        <end position="373"/>
    </location>
</feature>
<dbReference type="Proteomes" id="UP001165063">
    <property type="component" value="Unassembled WGS sequence"/>
</dbReference>
<evidence type="ECO:0000256" key="1">
    <source>
        <dbReference type="SAM" id="MobiDB-lite"/>
    </source>
</evidence>
<protein>
    <submittedName>
        <fullName evidence="2">Unnamed protein product</fullName>
    </submittedName>
</protein>
<feature type="compositionally biased region" description="Low complexity" evidence="1">
    <location>
        <begin position="222"/>
        <end position="249"/>
    </location>
</feature>
<comment type="caution">
    <text evidence="2">The sequence shown here is derived from an EMBL/GenBank/DDBJ whole genome shotgun (WGS) entry which is preliminary data.</text>
</comment>
<proteinExistence type="predicted"/>
<accession>A0A9W7DKQ5</accession>
<evidence type="ECO:0000313" key="2">
    <source>
        <dbReference type="EMBL" id="GMG56299.1"/>
    </source>
</evidence>
<gene>
    <name evidence="2" type="ORF">Amon01_000836600</name>
</gene>
<dbReference type="EMBL" id="BSXU01007198">
    <property type="protein sequence ID" value="GMG56299.1"/>
    <property type="molecule type" value="Genomic_DNA"/>
</dbReference>